<proteinExistence type="predicted"/>
<dbReference type="AlphaFoldDB" id="G2GBQ2"/>
<gene>
    <name evidence="1" type="ORF">SZN_14631</name>
</gene>
<reference evidence="1 2" key="1">
    <citation type="submission" date="2011-08" db="EMBL/GenBank/DDBJ databases">
        <authorList>
            <person name="Lin Y."/>
            <person name="Hao X."/>
            <person name="Johnstone L."/>
            <person name="Miller S.J."/>
            <person name="Wei G."/>
            <person name="Rensing C."/>
        </authorList>
    </citation>
    <scope>NUCLEOTIDE SEQUENCE [LARGE SCALE GENOMIC DNA]</scope>
    <source>
        <strain evidence="1 2">K42</strain>
    </source>
</reference>
<name>G2GBQ2_9ACTN</name>
<protein>
    <submittedName>
        <fullName evidence="1">Uncharacterized protein</fullName>
    </submittedName>
</protein>
<accession>G2GBQ2</accession>
<sequence length="51" mass="5678">MAPEHRSFAPQFTRRRLLTAAAYRGCLYLPNARSTTPPAPETTYEVLSVPA</sequence>
<organism evidence="1 2">
    <name type="scientific">Streptomyces zinciresistens K42</name>
    <dbReference type="NCBI Taxonomy" id="700597"/>
    <lineage>
        <taxon>Bacteria</taxon>
        <taxon>Bacillati</taxon>
        <taxon>Actinomycetota</taxon>
        <taxon>Actinomycetes</taxon>
        <taxon>Kitasatosporales</taxon>
        <taxon>Streptomycetaceae</taxon>
        <taxon>Streptomyces</taxon>
    </lineage>
</organism>
<comment type="caution">
    <text evidence="1">The sequence shown here is derived from an EMBL/GenBank/DDBJ whole genome shotgun (WGS) entry which is preliminary data.</text>
</comment>
<dbReference type="RefSeq" id="WP_007495585.1">
    <property type="nucleotide sequence ID" value="NZ_AGBF01000038.1"/>
</dbReference>
<evidence type="ECO:0000313" key="1">
    <source>
        <dbReference type="EMBL" id="EGX59075.1"/>
    </source>
</evidence>
<dbReference type="EMBL" id="AGBF01000038">
    <property type="protein sequence ID" value="EGX59075.1"/>
    <property type="molecule type" value="Genomic_DNA"/>
</dbReference>
<evidence type="ECO:0000313" key="2">
    <source>
        <dbReference type="Proteomes" id="UP000004217"/>
    </source>
</evidence>
<keyword evidence="2" id="KW-1185">Reference proteome</keyword>
<dbReference type="Proteomes" id="UP000004217">
    <property type="component" value="Unassembled WGS sequence"/>
</dbReference>
<dbReference type="PATRIC" id="fig|700597.3.peg.2865"/>